<dbReference type="RefSeq" id="WP_108142972.1">
    <property type="nucleotide sequence ID" value="NZ_QAXS01000068.1"/>
</dbReference>
<evidence type="ECO:0000256" key="9">
    <source>
        <dbReference type="RuleBase" id="RU363032"/>
    </source>
</evidence>
<keyword evidence="7 9" id="KW-1133">Transmembrane helix</keyword>
<evidence type="ECO:0000256" key="3">
    <source>
        <dbReference type="ARBA" id="ARBA00022448"/>
    </source>
</evidence>
<sequence>MFEYGSKWKKALLYLILFVISMPILILYIGLVVNSFNAENQFMLIPQNWTLNNWRFLWQKAIMEGYPSIWEVVFNTICFALGTMFIEVAAAIFASYVISRWKFMGRGYLLKFIIILRGFPAVVLIVAIYFILRALGLLDNLIIVMFIKAAIEMPFAIWTMKGFFDNVPWDIERAALIDGASRVQTLFKVVLPIVKPGISALSIFAFLAGWGEYIFLTTFITGKSNWTLSIYLNSLLGSGEMFLNYGLLAAVGVFYLIPTLIFFIFTQKYLMRVTMGGGIKG</sequence>
<feature type="transmembrane region" description="Helical" evidence="9">
    <location>
        <begin position="137"/>
        <end position="158"/>
    </location>
</feature>
<proteinExistence type="inferred from homology"/>
<feature type="transmembrane region" description="Helical" evidence="9">
    <location>
        <begin position="242"/>
        <end position="265"/>
    </location>
</feature>
<keyword evidence="8 9" id="KW-0472">Membrane</keyword>
<gene>
    <name evidence="11" type="ORF">C8C76_1683</name>
</gene>
<accession>A0A2T5RF09</accession>
<feature type="transmembrane region" description="Helical" evidence="9">
    <location>
        <begin position="12"/>
        <end position="33"/>
    </location>
</feature>
<evidence type="ECO:0000313" key="11">
    <source>
        <dbReference type="EMBL" id="PTV92726.1"/>
    </source>
</evidence>
<evidence type="ECO:0000256" key="8">
    <source>
        <dbReference type="ARBA" id="ARBA00023136"/>
    </source>
</evidence>
<dbReference type="CDD" id="cd06261">
    <property type="entry name" value="TM_PBP2"/>
    <property type="match status" value="1"/>
</dbReference>
<dbReference type="GO" id="GO:0005886">
    <property type="term" value="C:plasma membrane"/>
    <property type="evidence" value="ECO:0007669"/>
    <property type="project" value="UniProtKB-SubCell"/>
</dbReference>
<organism evidence="11 12">
    <name type="scientific">Halanaerobium saccharolyticum</name>
    <dbReference type="NCBI Taxonomy" id="43595"/>
    <lineage>
        <taxon>Bacteria</taxon>
        <taxon>Bacillati</taxon>
        <taxon>Bacillota</taxon>
        <taxon>Clostridia</taxon>
        <taxon>Halanaerobiales</taxon>
        <taxon>Halanaerobiaceae</taxon>
        <taxon>Halanaerobium</taxon>
    </lineage>
</organism>
<dbReference type="GO" id="GO:0015423">
    <property type="term" value="F:ABC-type maltose transporter activity"/>
    <property type="evidence" value="ECO:0007669"/>
    <property type="project" value="TreeGrafter"/>
</dbReference>
<dbReference type="InterPro" id="IPR000515">
    <property type="entry name" value="MetI-like"/>
</dbReference>
<reference evidence="11 12" key="1">
    <citation type="submission" date="2018-04" db="EMBL/GenBank/DDBJ databases">
        <title>Subsurface microbial communities from deep shales in Ohio and West Virginia, USA.</title>
        <authorList>
            <person name="Wrighton K."/>
        </authorList>
    </citation>
    <scope>NUCLEOTIDE SEQUENCE [LARGE SCALE GENOMIC DNA]</scope>
    <source>
        <strain evidence="11 12">WC1</strain>
    </source>
</reference>
<dbReference type="InterPro" id="IPR050901">
    <property type="entry name" value="BP-dep_ABC_trans_perm"/>
</dbReference>
<evidence type="ECO:0000313" key="12">
    <source>
        <dbReference type="Proteomes" id="UP000244089"/>
    </source>
</evidence>
<evidence type="ECO:0000256" key="2">
    <source>
        <dbReference type="ARBA" id="ARBA00009047"/>
    </source>
</evidence>
<dbReference type="PANTHER" id="PTHR32243:SF50">
    <property type="entry name" value="MALTOSE_MALTODEXTRIN TRANSPORT SYSTEM PERMEASE PROTEIN MALG"/>
    <property type="match status" value="1"/>
</dbReference>
<dbReference type="Pfam" id="PF00528">
    <property type="entry name" value="BPD_transp_1"/>
    <property type="match status" value="1"/>
</dbReference>
<protein>
    <submittedName>
        <fullName evidence="11">Carbohydrate ABC transporter membrane protein 2 (CUT1 family)</fullName>
    </submittedName>
</protein>
<evidence type="ECO:0000256" key="5">
    <source>
        <dbReference type="ARBA" id="ARBA00022597"/>
    </source>
</evidence>
<dbReference type="Gene3D" id="1.10.3720.10">
    <property type="entry name" value="MetI-like"/>
    <property type="match status" value="1"/>
</dbReference>
<comment type="caution">
    <text evidence="11">The sequence shown here is derived from an EMBL/GenBank/DDBJ whole genome shotgun (WGS) entry which is preliminary data.</text>
</comment>
<feature type="transmembrane region" description="Helical" evidence="9">
    <location>
        <begin position="108"/>
        <end position="131"/>
    </location>
</feature>
<dbReference type="EMBL" id="QAXS01000068">
    <property type="protein sequence ID" value="PTV92726.1"/>
    <property type="molecule type" value="Genomic_DNA"/>
</dbReference>
<keyword evidence="6 9" id="KW-0812">Transmembrane</keyword>
<feature type="domain" description="ABC transmembrane type-1" evidence="10">
    <location>
        <begin position="73"/>
        <end position="266"/>
    </location>
</feature>
<dbReference type="PANTHER" id="PTHR32243">
    <property type="entry name" value="MALTOSE TRANSPORT SYSTEM PERMEASE-RELATED"/>
    <property type="match status" value="1"/>
</dbReference>
<evidence type="ECO:0000259" key="10">
    <source>
        <dbReference type="PROSITE" id="PS50928"/>
    </source>
</evidence>
<dbReference type="SUPFAM" id="SSF161098">
    <property type="entry name" value="MetI-like"/>
    <property type="match status" value="1"/>
</dbReference>
<dbReference type="AlphaFoldDB" id="A0A2T5RF09"/>
<keyword evidence="5" id="KW-0762">Sugar transport</keyword>
<evidence type="ECO:0000256" key="7">
    <source>
        <dbReference type="ARBA" id="ARBA00022989"/>
    </source>
</evidence>
<feature type="transmembrane region" description="Helical" evidence="9">
    <location>
        <begin position="72"/>
        <end position="96"/>
    </location>
</feature>
<comment type="subcellular location">
    <subcellularLocation>
        <location evidence="1 9">Cell membrane</location>
        <topology evidence="1 9">Multi-pass membrane protein</topology>
    </subcellularLocation>
</comment>
<comment type="similarity">
    <text evidence="2">Belongs to the binding-protein-dependent transport system permease family. MalFG subfamily.</text>
</comment>
<keyword evidence="4" id="KW-1003">Cell membrane</keyword>
<name>A0A2T5RF09_9FIRM</name>
<evidence type="ECO:0000256" key="6">
    <source>
        <dbReference type="ARBA" id="ARBA00022692"/>
    </source>
</evidence>
<evidence type="ECO:0000256" key="1">
    <source>
        <dbReference type="ARBA" id="ARBA00004651"/>
    </source>
</evidence>
<dbReference type="Proteomes" id="UP000244089">
    <property type="component" value="Unassembled WGS sequence"/>
</dbReference>
<keyword evidence="3 9" id="KW-0813">Transport</keyword>
<dbReference type="InterPro" id="IPR035906">
    <property type="entry name" value="MetI-like_sf"/>
</dbReference>
<dbReference type="OrthoDB" id="9787837at2"/>
<evidence type="ECO:0000256" key="4">
    <source>
        <dbReference type="ARBA" id="ARBA00022475"/>
    </source>
</evidence>
<feature type="transmembrane region" description="Helical" evidence="9">
    <location>
        <begin position="198"/>
        <end position="222"/>
    </location>
</feature>
<dbReference type="PROSITE" id="PS50928">
    <property type="entry name" value="ABC_TM1"/>
    <property type="match status" value="1"/>
</dbReference>
<dbReference type="GO" id="GO:0042956">
    <property type="term" value="P:maltodextrin transmembrane transport"/>
    <property type="evidence" value="ECO:0007669"/>
    <property type="project" value="TreeGrafter"/>
</dbReference>